<accession>R6IF06</accession>
<dbReference type="eggNOG" id="ENOG50344E5">
    <property type="taxonomic scope" value="Bacteria"/>
</dbReference>
<dbReference type="RefSeq" id="WP_021717195.1">
    <property type="nucleotide sequence ID" value="NZ_CAUCQA010000011.1"/>
</dbReference>
<dbReference type="EMBL" id="CBDS010000045">
    <property type="protein sequence ID" value="CDB45657.1"/>
    <property type="molecule type" value="Genomic_DNA"/>
</dbReference>
<evidence type="ECO:0000313" key="2">
    <source>
        <dbReference type="EMBL" id="CDB45657.1"/>
    </source>
</evidence>
<gene>
    <name evidence="1" type="ORF">BN533_00292</name>
    <name evidence="2" type="ORF">BN533_00783</name>
</gene>
<reference evidence="1" key="1">
    <citation type="submission" date="2012-11" db="EMBL/GenBank/DDBJ databases">
        <title>Dependencies among metagenomic species, viruses, plasmids and units of genetic variation.</title>
        <authorList>
            <person name="Nielsen H.B."/>
            <person name="Almeida M."/>
            <person name="Juncker A.S."/>
            <person name="Rasmussen S."/>
            <person name="Li J."/>
            <person name="Sunagawa S."/>
            <person name="Plichta D."/>
            <person name="Gautier L."/>
            <person name="Le Chatelier E."/>
            <person name="Peletier E."/>
            <person name="Bonde I."/>
            <person name="Nielsen T."/>
            <person name="Manichanh C."/>
            <person name="Arumugam M."/>
            <person name="Batto J."/>
            <person name="Santos M.B.Q.D."/>
            <person name="Blom N."/>
            <person name="Borruel N."/>
            <person name="Burgdorf K.S."/>
            <person name="Boumezbeur F."/>
            <person name="Casellas F."/>
            <person name="Dore J."/>
            <person name="Guarner F."/>
            <person name="Hansen T."/>
            <person name="Hildebrand F."/>
            <person name="Kaas R.S."/>
            <person name="Kennedy S."/>
            <person name="Kristiansen K."/>
            <person name="Kultima J.R."/>
            <person name="Leonard P."/>
            <person name="Levenez F."/>
            <person name="Lund O."/>
            <person name="Moumen B."/>
            <person name="Le Paslier D."/>
            <person name="Pons N."/>
            <person name="Pedersen O."/>
            <person name="Prifti E."/>
            <person name="Qin J."/>
            <person name="Raes J."/>
            <person name="Tap J."/>
            <person name="Tims S."/>
            <person name="Ussery D.W."/>
            <person name="Yamada T."/>
            <person name="MetaHit consortium"/>
            <person name="Renault P."/>
            <person name="Sicheritz-Ponten T."/>
            <person name="Bork P."/>
            <person name="Wang J."/>
            <person name="Brunak S."/>
            <person name="Ehrlich S.D."/>
        </authorList>
    </citation>
    <scope>NUCLEOTIDE SEQUENCE [LARGE SCALE GENOMIC DNA]</scope>
</reference>
<comment type="caution">
    <text evidence="1">The sequence shown here is derived from an EMBL/GenBank/DDBJ whole genome shotgun (WGS) entry which is preliminary data.</text>
</comment>
<organism evidence="1">
    <name type="scientific">Phascolarctobacterium faecium</name>
    <dbReference type="NCBI Taxonomy" id="33025"/>
    <lineage>
        <taxon>Bacteria</taxon>
        <taxon>Bacillati</taxon>
        <taxon>Bacillota</taxon>
        <taxon>Negativicutes</taxon>
        <taxon>Acidaminococcales</taxon>
        <taxon>Acidaminococcaceae</taxon>
        <taxon>Phascolarctobacterium</taxon>
    </lineage>
</organism>
<dbReference type="AlphaFoldDB" id="R6IF06"/>
<dbReference type="EMBL" id="CBDS010000019">
    <property type="protein sequence ID" value="CDB45154.1"/>
    <property type="molecule type" value="Genomic_DNA"/>
</dbReference>
<sequence>MASTVLNERLKQYLSAEQSILVAGQSYRIGNRTLTRADLSEIRKEINDLIAAGATTDEAMHPRGHRTKQVIMRD</sequence>
<evidence type="ECO:0000313" key="1">
    <source>
        <dbReference type="EMBL" id="CDB45154.1"/>
    </source>
</evidence>
<dbReference type="Pfam" id="PF19645">
    <property type="entry name" value="DUF6148"/>
    <property type="match status" value="1"/>
</dbReference>
<name>R6IF06_9FIRM</name>
<dbReference type="HOGENOM" id="CLU_158502_1_1_9"/>
<dbReference type="InterPro" id="IPR046146">
    <property type="entry name" value="DUF6148"/>
</dbReference>
<proteinExistence type="predicted"/>
<protein>
    <submittedName>
        <fullName evidence="1">Uncharacterized protein</fullName>
    </submittedName>
</protein>